<dbReference type="PANTHER" id="PTHR31669">
    <property type="entry name" value="PROTEIN FAR1-RELATED SEQUENCE 10-RELATED"/>
    <property type="match status" value="1"/>
</dbReference>
<protein>
    <recommendedName>
        <fullName evidence="6">Protein FAR1-RELATED SEQUENCE</fullName>
    </recommendedName>
</protein>
<dbReference type="PANTHER" id="PTHR31669:SF179">
    <property type="entry name" value="PROTEIN FAR1-RELATED SEQUENCE 5"/>
    <property type="match status" value="1"/>
</dbReference>
<reference evidence="9" key="1">
    <citation type="submission" date="2022-08" db="EMBL/GenBank/DDBJ databases">
        <authorList>
            <person name="Gutierrez-Valencia J."/>
        </authorList>
    </citation>
    <scope>NUCLEOTIDE SEQUENCE</scope>
</reference>
<dbReference type="GO" id="GO:0006355">
    <property type="term" value="P:regulation of DNA-templated transcription"/>
    <property type="evidence" value="ECO:0007669"/>
    <property type="project" value="UniProtKB-UniRule"/>
</dbReference>
<comment type="caution">
    <text evidence="9">The sequence shown here is derived from an EMBL/GenBank/DDBJ whole genome shotgun (WGS) entry which is preliminary data.</text>
</comment>
<keyword evidence="3 5" id="KW-0863">Zinc-finger</keyword>
<keyword evidence="2 6" id="KW-0479">Metal-binding</keyword>
<proteinExistence type="inferred from homology"/>
<evidence type="ECO:0000313" key="9">
    <source>
        <dbReference type="EMBL" id="CAI0471270.1"/>
    </source>
</evidence>
<dbReference type="PROSITE" id="PS50966">
    <property type="entry name" value="ZF_SWIM"/>
    <property type="match status" value="1"/>
</dbReference>
<dbReference type="Pfam" id="PF04434">
    <property type="entry name" value="SWIM"/>
    <property type="match status" value="1"/>
</dbReference>
<dbReference type="GO" id="GO:0005634">
    <property type="term" value="C:nucleus"/>
    <property type="evidence" value="ECO:0007669"/>
    <property type="project" value="UniProtKB-SubCell"/>
</dbReference>
<comment type="function">
    <text evidence="6">Putative transcription activator involved in regulating light control of development.</text>
</comment>
<evidence type="ECO:0000256" key="1">
    <source>
        <dbReference type="ARBA" id="ARBA00005889"/>
    </source>
</evidence>
<keyword evidence="4 6" id="KW-0862">Zinc</keyword>
<dbReference type="InterPro" id="IPR006564">
    <property type="entry name" value="Znf_PMZ"/>
</dbReference>
<evidence type="ECO:0000256" key="7">
    <source>
        <dbReference type="SAM" id="MobiDB-lite"/>
    </source>
</evidence>
<comment type="subcellular location">
    <subcellularLocation>
        <location evidence="6">Nucleus</location>
    </subcellularLocation>
</comment>
<feature type="region of interest" description="Disordered" evidence="7">
    <location>
        <begin position="241"/>
        <end position="263"/>
    </location>
</feature>
<evidence type="ECO:0000313" key="10">
    <source>
        <dbReference type="Proteomes" id="UP001154282"/>
    </source>
</evidence>
<dbReference type="SMART" id="SM00575">
    <property type="entry name" value="ZnF_PMZ"/>
    <property type="match status" value="1"/>
</dbReference>
<gene>
    <name evidence="9" type="ORF">LITE_LOCUS38848</name>
</gene>
<name>A0AAV0PL20_9ROSI</name>
<dbReference type="EMBL" id="CAMGYJ010000009">
    <property type="protein sequence ID" value="CAI0471270.1"/>
    <property type="molecule type" value="Genomic_DNA"/>
</dbReference>
<accession>A0AAV0PL20</accession>
<evidence type="ECO:0000256" key="3">
    <source>
        <dbReference type="ARBA" id="ARBA00022771"/>
    </source>
</evidence>
<evidence type="ECO:0000256" key="4">
    <source>
        <dbReference type="ARBA" id="ARBA00022833"/>
    </source>
</evidence>
<evidence type="ECO:0000259" key="8">
    <source>
        <dbReference type="PROSITE" id="PS50966"/>
    </source>
</evidence>
<dbReference type="InterPro" id="IPR007527">
    <property type="entry name" value="Znf_SWIM"/>
</dbReference>
<dbReference type="GO" id="GO:0008270">
    <property type="term" value="F:zinc ion binding"/>
    <property type="evidence" value="ECO:0007669"/>
    <property type="project" value="UniProtKB-UniRule"/>
</dbReference>
<sequence length="293" mass="33405">MSITQRSDSMNSYFDGYINASTNLQHFFKLYEKALESRNEKEVRADYDTMNTSPALKTPSPMEKQASELYTRKLFSRFQEELFETLTFMASKVDDGDEDRITYQVSKFGEDNKPYYVKFNVLKMRAACSCQMFEFSGLLCRHILAVFRVTNVLTLPSHYILRRWTRNARSSVVIEESSADVYTNYLESQTVRYNTLRHEAFRFVDEAMKSSADSYDVALTALKEAAKEVLNAAKNDGRSSAFSNGRNKVASAGDKGTEKFSSGTRVRISGQTLSEVSTILRFPVTSSFTMHQL</sequence>
<evidence type="ECO:0000256" key="5">
    <source>
        <dbReference type="PROSITE-ProRule" id="PRU00325"/>
    </source>
</evidence>
<keyword evidence="6" id="KW-0539">Nucleus</keyword>
<evidence type="ECO:0000256" key="2">
    <source>
        <dbReference type="ARBA" id="ARBA00022723"/>
    </source>
</evidence>
<organism evidence="9 10">
    <name type="scientific">Linum tenue</name>
    <dbReference type="NCBI Taxonomy" id="586396"/>
    <lineage>
        <taxon>Eukaryota</taxon>
        <taxon>Viridiplantae</taxon>
        <taxon>Streptophyta</taxon>
        <taxon>Embryophyta</taxon>
        <taxon>Tracheophyta</taxon>
        <taxon>Spermatophyta</taxon>
        <taxon>Magnoliopsida</taxon>
        <taxon>eudicotyledons</taxon>
        <taxon>Gunneridae</taxon>
        <taxon>Pentapetalae</taxon>
        <taxon>rosids</taxon>
        <taxon>fabids</taxon>
        <taxon>Malpighiales</taxon>
        <taxon>Linaceae</taxon>
        <taxon>Linum</taxon>
    </lineage>
</organism>
<dbReference type="InterPro" id="IPR031052">
    <property type="entry name" value="FHY3/FAR1"/>
</dbReference>
<evidence type="ECO:0000256" key="6">
    <source>
        <dbReference type="RuleBase" id="RU367018"/>
    </source>
</evidence>
<keyword evidence="10" id="KW-1185">Reference proteome</keyword>
<dbReference type="AlphaFoldDB" id="A0AAV0PL20"/>
<dbReference type="Proteomes" id="UP001154282">
    <property type="component" value="Unassembled WGS sequence"/>
</dbReference>
<comment type="similarity">
    <text evidence="1 6">Belongs to the FHY3/FAR1 family.</text>
</comment>
<feature type="domain" description="SWIM-type" evidence="8">
    <location>
        <begin position="115"/>
        <end position="151"/>
    </location>
</feature>